<protein>
    <submittedName>
        <fullName evidence="2">Uncharacterized protein</fullName>
    </submittedName>
</protein>
<evidence type="ECO:0000256" key="1">
    <source>
        <dbReference type="SAM" id="Phobius"/>
    </source>
</evidence>
<reference evidence="2 3" key="1">
    <citation type="journal article" date="2024" name="G3 (Bethesda)">
        <title>Genome assembly of Hibiscus sabdariffa L. provides insights into metabolisms of medicinal natural products.</title>
        <authorList>
            <person name="Kim T."/>
        </authorList>
    </citation>
    <scope>NUCLEOTIDE SEQUENCE [LARGE SCALE GENOMIC DNA]</scope>
    <source>
        <strain evidence="2">TK-2024</strain>
        <tissue evidence="2">Old leaves</tissue>
    </source>
</reference>
<organism evidence="2 3">
    <name type="scientific">Hibiscus sabdariffa</name>
    <name type="common">roselle</name>
    <dbReference type="NCBI Taxonomy" id="183260"/>
    <lineage>
        <taxon>Eukaryota</taxon>
        <taxon>Viridiplantae</taxon>
        <taxon>Streptophyta</taxon>
        <taxon>Embryophyta</taxon>
        <taxon>Tracheophyta</taxon>
        <taxon>Spermatophyta</taxon>
        <taxon>Magnoliopsida</taxon>
        <taxon>eudicotyledons</taxon>
        <taxon>Gunneridae</taxon>
        <taxon>Pentapetalae</taxon>
        <taxon>rosids</taxon>
        <taxon>malvids</taxon>
        <taxon>Malvales</taxon>
        <taxon>Malvaceae</taxon>
        <taxon>Malvoideae</taxon>
        <taxon>Hibiscus</taxon>
    </lineage>
</organism>
<name>A0ABR2G852_9ROSI</name>
<dbReference type="PANTHER" id="PTHR33640">
    <property type="entry name" value="TRANSMEMBRANE PROTEIN"/>
    <property type="match status" value="1"/>
</dbReference>
<gene>
    <name evidence="2" type="ORF">V6N12_065201</name>
</gene>
<keyword evidence="1" id="KW-1133">Transmembrane helix</keyword>
<dbReference type="Proteomes" id="UP001472677">
    <property type="component" value="Unassembled WGS sequence"/>
</dbReference>
<keyword evidence="1" id="KW-0472">Membrane</keyword>
<comment type="caution">
    <text evidence="2">The sequence shown here is derived from an EMBL/GenBank/DDBJ whole genome shotgun (WGS) entry which is preliminary data.</text>
</comment>
<sequence>MKAGGLFELPIKGGEFTWSNKRTDGDGIMEILDIILFNFSWNSLFSNAYGIMEPAIGSDHDPTIWFPTLVPNTIQVVENFHRRFITSFNYPLFTFVVVNIIVVVVYVLTSQKQTTSHDIDIYHEYVSSRRSIPTVVPATKETLVDKEIVLVENAVILSQVKVKQQCSSSIVETITETKHSLSLVKHKKPEYRRTQSMVLESRSCRIPMVSGDGM</sequence>
<dbReference type="EMBL" id="JBBPBM010000002">
    <property type="protein sequence ID" value="KAK8596721.1"/>
    <property type="molecule type" value="Genomic_DNA"/>
</dbReference>
<proteinExistence type="predicted"/>
<dbReference type="PANTHER" id="PTHR33640:SF34">
    <property type="entry name" value="PROTEIN, PUTATIVE-RELATED"/>
    <property type="match status" value="1"/>
</dbReference>
<keyword evidence="3" id="KW-1185">Reference proteome</keyword>
<accession>A0ABR2G852</accession>
<evidence type="ECO:0000313" key="3">
    <source>
        <dbReference type="Proteomes" id="UP001472677"/>
    </source>
</evidence>
<keyword evidence="1" id="KW-0812">Transmembrane</keyword>
<evidence type="ECO:0000313" key="2">
    <source>
        <dbReference type="EMBL" id="KAK8596721.1"/>
    </source>
</evidence>
<feature type="transmembrane region" description="Helical" evidence="1">
    <location>
        <begin position="88"/>
        <end position="108"/>
    </location>
</feature>